<evidence type="ECO:0000313" key="5">
    <source>
        <dbReference type="EMBL" id="MFC5885113.1"/>
    </source>
</evidence>
<keyword evidence="2" id="KW-0238">DNA-binding</keyword>
<evidence type="ECO:0000256" key="1">
    <source>
        <dbReference type="ARBA" id="ARBA00023015"/>
    </source>
</evidence>
<protein>
    <submittedName>
        <fullName evidence="5">Helix-turn-helix domain-containing protein</fullName>
    </submittedName>
</protein>
<dbReference type="InterPro" id="IPR035418">
    <property type="entry name" value="AraC-bd_2"/>
</dbReference>
<reference evidence="6" key="1">
    <citation type="journal article" date="2019" name="Int. J. Syst. Evol. Microbiol.">
        <title>The Global Catalogue of Microorganisms (GCM) 10K type strain sequencing project: providing services to taxonomists for standard genome sequencing and annotation.</title>
        <authorList>
            <consortium name="The Broad Institute Genomics Platform"/>
            <consortium name="The Broad Institute Genome Sequencing Center for Infectious Disease"/>
            <person name="Wu L."/>
            <person name="Ma J."/>
        </authorList>
    </citation>
    <scope>NUCLEOTIDE SEQUENCE [LARGE SCALE GENOMIC DNA]</scope>
    <source>
        <strain evidence="6">CGMCC 4.1469</strain>
    </source>
</reference>
<accession>A0ABW1EVM8</accession>
<evidence type="ECO:0000259" key="4">
    <source>
        <dbReference type="PROSITE" id="PS01124"/>
    </source>
</evidence>
<dbReference type="InterPro" id="IPR018060">
    <property type="entry name" value="HTH_AraC"/>
</dbReference>
<feature type="domain" description="HTH araC/xylS-type" evidence="4">
    <location>
        <begin position="218"/>
        <end position="320"/>
    </location>
</feature>
<evidence type="ECO:0000313" key="6">
    <source>
        <dbReference type="Proteomes" id="UP001596067"/>
    </source>
</evidence>
<dbReference type="PROSITE" id="PS01124">
    <property type="entry name" value="HTH_ARAC_FAMILY_2"/>
    <property type="match status" value="1"/>
</dbReference>
<dbReference type="SMART" id="SM00342">
    <property type="entry name" value="HTH_ARAC"/>
    <property type="match status" value="1"/>
</dbReference>
<proteinExistence type="predicted"/>
<dbReference type="RefSeq" id="WP_313762120.1">
    <property type="nucleotide sequence ID" value="NZ_BAAAVH010000084.1"/>
</dbReference>
<sequence length="326" mass="35650">MPYHHLDSSAVEPGHRFEWWCEMVARDVAPTRITTEHADDFPATVGTLALGPGQQLTTMSFPSIRSERTPALIRRSDPEVYELALIRGSAMWIAQGDNETRMRSGDLVLWNTSRPFDGRGLPGGVSRAVILHLPVAELPLHHRRLDRLLASSAPARGGVGGVLAAFLRGVVREAPAVAEHEAVRLGVAARELAVAFLAHRLGVEDRLPPEPRYRMLLARIDAYIEENLGDPDLSPAAIAARHHISLRTLHGLFHREQRGGVAAVVRRRRLERCRADLADPGLAVVPVHAIAARWGFRAAAAFSRAFRDEYGTTASDFRAAAGSAVL</sequence>
<keyword evidence="6" id="KW-1185">Reference proteome</keyword>
<dbReference type="Pfam" id="PF12833">
    <property type="entry name" value="HTH_18"/>
    <property type="match status" value="1"/>
</dbReference>
<keyword evidence="1" id="KW-0805">Transcription regulation</keyword>
<organism evidence="5 6">
    <name type="scientific">Kitasatospora aburaviensis</name>
    <dbReference type="NCBI Taxonomy" id="67265"/>
    <lineage>
        <taxon>Bacteria</taxon>
        <taxon>Bacillati</taxon>
        <taxon>Actinomycetota</taxon>
        <taxon>Actinomycetes</taxon>
        <taxon>Kitasatosporales</taxon>
        <taxon>Streptomycetaceae</taxon>
        <taxon>Kitasatospora</taxon>
    </lineage>
</organism>
<dbReference type="Gene3D" id="1.10.10.60">
    <property type="entry name" value="Homeodomain-like"/>
    <property type="match status" value="1"/>
</dbReference>
<dbReference type="SUPFAM" id="SSF46689">
    <property type="entry name" value="Homeodomain-like"/>
    <property type="match status" value="1"/>
</dbReference>
<dbReference type="Proteomes" id="UP001596067">
    <property type="component" value="Unassembled WGS sequence"/>
</dbReference>
<dbReference type="PANTHER" id="PTHR46796">
    <property type="entry name" value="HTH-TYPE TRANSCRIPTIONAL ACTIVATOR RHAS-RELATED"/>
    <property type="match status" value="1"/>
</dbReference>
<dbReference type="EMBL" id="JBHSOD010000008">
    <property type="protein sequence ID" value="MFC5885113.1"/>
    <property type="molecule type" value="Genomic_DNA"/>
</dbReference>
<evidence type="ECO:0000256" key="2">
    <source>
        <dbReference type="ARBA" id="ARBA00023125"/>
    </source>
</evidence>
<dbReference type="PANTHER" id="PTHR46796:SF6">
    <property type="entry name" value="ARAC SUBFAMILY"/>
    <property type="match status" value="1"/>
</dbReference>
<gene>
    <name evidence="5" type="ORF">ACFP0N_09035</name>
</gene>
<keyword evidence="3" id="KW-0804">Transcription</keyword>
<dbReference type="Pfam" id="PF14525">
    <property type="entry name" value="AraC_binding_2"/>
    <property type="match status" value="1"/>
</dbReference>
<dbReference type="InterPro" id="IPR050204">
    <property type="entry name" value="AraC_XylS_family_regulators"/>
</dbReference>
<evidence type="ECO:0000256" key="3">
    <source>
        <dbReference type="ARBA" id="ARBA00023163"/>
    </source>
</evidence>
<dbReference type="InterPro" id="IPR009057">
    <property type="entry name" value="Homeodomain-like_sf"/>
</dbReference>
<comment type="caution">
    <text evidence="5">The sequence shown here is derived from an EMBL/GenBank/DDBJ whole genome shotgun (WGS) entry which is preliminary data.</text>
</comment>
<name>A0ABW1EVM8_9ACTN</name>